<gene>
    <name evidence="1" type="ORF">ND2E_4259</name>
</gene>
<dbReference type="NCBIfam" id="TIGR01374">
    <property type="entry name" value="soxD"/>
    <property type="match status" value="1"/>
</dbReference>
<reference evidence="1 2" key="1">
    <citation type="submission" date="2014-08" db="EMBL/GenBank/DDBJ databases">
        <title>Genomic and Phenotypic Diversity of Colwellia psychrerythraea strains from Disparate Marine Basins.</title>
        <authorList>
            <person name="Techtmann S.M."/>
            <person name="Stelling S.C."/>
            <person name="Utturkar S.M."/>
            <person name="Alshibli N."/>
            <person name="Harris A."/>
            <person name="Brown S.D."/>
            <person name="Hazen T.C."/>
        </authorList>
    </citation>
    <scope>NUCLEOTIDE SEQUENCE [LARGE SCALE GENOMIC DNA]</scope>
    <source>
        <strain evidence="1 2">ND2E</strain>
    </source>
</reference>
<dbReference type="RefSeq" id="WP_033095237.1">
    <property type="nucleotide sequence ID" value="NZ_JQED01000050.1"/>
</dbReference>
<proteinExistence type="predicted"/>
<dbReference type="GO" id="GO:0008115">
    <property type="term" value="F:sarcosine oxidase activity"/>
    <property type="evidence" value="ECO:0007669"/>
    <property type="project" value="InterPro"/>
</dbReference>
<dbReference type="Proteomes" id="UP000029843">
    <property type="component" value="Unassembled WGS sequence"/>
</dbReference>
<dbReference type="GO" id="GO:0046653">
    <property type="term" value="P:tetrahydrofolate metabolic process"/>
    <property type="evidence" value="ECO:0007669"/>
    <property type="project" value="InterPro"/>
</dbReference>
<sequence length="99" mass="11701">MLLIHCPYCEEMREEEEFSPAGQAHIERPLQPEDISDEQWAHYLFFRKNPRGLHHEMWLHAAGCRKYFNATRNTATYEIMETYKMGQAPRVTANEEGQS</sequence>
<dbReference type="InterPro" id="IPR038561">
    <property type="entry name" value="SoxD_sf"/>
</dbReference>
<dbReference type="AlphaFoldDB" id="A0A099KCV8"/>
<organism evidence="1 2">
    <name type="scientific">Colwellia psychrerythraea</name>
    <name type="common">Vibrio psychroerythus</name>
    <dbReference type="NCBI Taxonomy" id="28229"/>
    <lineage>
        <taxon>Bacteria</taxon>
        <taxon>Pseudomonadati</taxon>
        <taxon>Pseudomonadota</taxon>
        <taxon>Gammaproteobacteria</taxon>
        <taxon>Alteromonadales</taxon>
        <taxon>Colwelliaceae</taxon>
        <taxon>Colwellia</taxon>
    </lineage>
</organism>
<dbReference type="InterPro" id="IPR006279">
    <property type="entry name" value="SoxD"/>
</dbReference>
<evidence type="ECO:0000313" key="2">
    <source>
        <dbReference type="Proteomes" id="UP000029843"/>
    </source>
</evidence>
<dbReference type="EMBL" id="JQED01000050">
    <property type="protein sequence ID" value="KGJ88181.1"/>
    <property type="molecule type" value="Genomic_DNA"/>
</dbReference>
<dbReference type="Gene3D" id="3.30.2270.10">
    <property type="entry name" value="Folate-binding superfamily"/>
    <property type="match status" value="1"/>
</dbReference>
<dbReference type="OrthoDB" id="7159274at2"/>
<dbReference type="Pfam" id="PF04267">
    <property type="entry name" value="SoxD"/>
    <property type="match status" value="1"/>
</dbReference>
<evidence type="ECO:0000313" key="1">
    <source>
        <dbReference type="EMBL" id="KGJ88181.1"/>
    </source>
</evidence>
<protein>
    <submittedName>
        <fullName evidence="1">Sarcosine oxidase, delta subunit family</fullName>
    </submittedName>
</protein>
<dbReference type="PATRIC" id="fig|28229.4.peg.3615"/>
<name>A0A099KCV8_COLPS</name>
<accession>A0A099KCV8</accession>
<comment type="caution">
    <text evidence="1">The sequence shown here is derived from an EMBL/GenBank/DDBJ whole genome shotgun (WGS) entry which is preliminary data.</text>
</comment>